<protein>
    <submittedName>
        <fullName evidence="1">ATPase</fullName>
    </submittedName>
</protein>
<dbReference type="RefSeq" id="WP_054839174.1">
    <property type="nucleotide sequence ID" value="NZ_BBBY01000048.1"/>
</dbReference>
<dbReference type="Proteomes" id="UP000470772">
    <property type="component" value="Unassembled WGS sequence"/>
</dbReference>
<organism evidence="1 2">
    <name type="scientific">Sulfuracidifex metallicus DSM 6482 = JCM 9184</name>
    <dbReference type="NCBI Taxonomy" id="523847"/>
    <lineage>
        <taxon>Archaea</taxon>
        <taxon>Thermoproteota</taxon>
        <taxon>Thermoprotei</taxon>
        <taxon>Sulfolobales</taxon>
        <taxon>Sulfolobaceae</taxon>
        <taxon>Sulfuracidifex</taxon>
    </lineage>
</organism>
<gene>
    <name evidence="1" type="ORF">GC250_07725</name>
</gene>
<name>A0A6A9QU41_SULME</name>
<sequence>MTRILVSGLVPFDAGKTTFSLKLIYLFSSIGKRIFPFKPVAGHNIWYSQYTVQESLNLGLLIGNDALKYFKATGIDPRYINPVSIISVPIDLEKINMDFLEYEKYMSSDFFFMMRRSRFLGSKIEDHYYVSKAIRKIIINLEDVNKLIKRFNPIEIDDLVQAILDSHEDVSNSLQNFLGKTEHDCEIIESYNDAISPVRLSHLDYLFLLSPGKAFLVKGDRLIKVLSVMSSPPWVIRSGSILKYLSRDIIRSFDLPVDDSIIDVIYRK</sequence>
<dbReference type="EMBL" id="WGGD01000005">
    <property type="protein sequence ID" value="MUN29323.1"/>
    <property type="molecule type" value="Genomic_DNA"/>
</dbReference>
<dbReference type="AlphaFoldDB" id="A0A6A9QU41"/>
<keyword evidence="2" id="KW-1185">Reference proteome</keyword>
<evidence type="ECO:0000313" key="1">
    <source>
        <dbReference type="EMBL" id="MUN29323.1"/>
    </source>
</evidence>
<dbReference type="OrthoDB" id="39107at2157"/>
<proteinExistence type="predicted"/>
<accession>A0A6A9QU41</accession>
<reference evidence="1 2" key="1">
    <citation type="submission" date="2019-10" db="EMBL/GenBank/DDBJ databases">
        <title>Sequencing and Assembly of Multiple Reported Metal-Biooxidizing Members of the Extremely Thermoacidophilic Archaeal Family Sulfolobaceae.</title>
        <authorList>
            <person name="Counts J.A."/>
            <person name="Kelly R.M."/>
        </authorList>
    </citation>
    <scope>NUCLEOTIDE SEQUENCE [LARGE SCALE GENOMIC DNA]</scope>
    <source>
        <strain evidence="1 2">DSM 6482</strain>
    </source>
</reference>
<comment type="caution">
    <text evidence="1">The sequence shown here is derived from an EMBL/GenBank/DDBJ whole genome shotgun (WGS) entry which is preliminary data.</text>
</comment>
<evidence type="ECO:0000313" key="2">
    <source>
        <dbReference type="Proteomes" id="UP000470772"/>
    </source>
</evidence>